<proteinExistence type="predicted"/>
<evidence type="ECO:0000313" key="4">
    <source>
        <dbReference type="EMBL" id="OWP00334.1"/>
    </source>
</evidence>
<sequence length="798" mass="87075">MELSRVRIPLRRRGDFLSLRTPTSHRRRGTIPSRRRNERSPNCAGGVSDAGVTATERDFFFREADVVRTGRATSSAWDGACPAIREQLRLRFDVRWLARLDGVMAEQIASKAVRRGAKSCLECRNRKVRCVWLSGAAQTCQSCMARNTPCELQVYMRPVAQTVASTSRARVARLESEVSELWEVVRGLEARLGDAPSAPRAALPSQSLDSGEPAASPDALAGDEEDPAGDALDNSPDNTPGHLLQLFDNELLGSDRHGPSSSAKGPPSSRHLSSVSSLRALMPTRADMLAIAGQAASWMSLYNAVLPLSSLSRTSEELLAEHHRLQSAKADPIGLATLLLSIALTVQQEPGLTASRSTERMRDAATFVKHVSDCVERTVLSDDALAARLEGIEAGFLFIRLQLGRARVSKTWLCLRRMTSLAELTGLPRAAMTATMGPGQTSPLTSPLSRQKAEVWRSICAVDRIQSLMWSLPLATAKYAFPTQPILDAQGRVNPQSYLYSLADIASRVLELDNLYTSGRPLPEISHAVTVADQELRTLSNATPREWHNMPGAEFHVDLLLQHWHSYLEIRTHLQLALKYDQGQEFAFNFITCLGACQELARRYMTMRALVPDGFFANRVIDMQAFTATMFLLLAAHRTHGSASRVSSVDGSAGASLVAQVIEMMRRAAVLPGGDFARQAADALCSLGSLLQQPQTSQPQRITLDLALIGRIQVSRKPGLTLATPTPSHSVPNSIQQGLGGSQAPDHGNDPAFPGASGSDLTNPLSYSIESLDNYLFFAEETPFPEQWLTWTGWNAVS</sequence>
<dbReference type="Proteomes" id="UP000242519">
    <property type="component" value="Unassembled WGS sequence"/>
</dbReference>
<feature type="compositionally biased region" description="Low complexity" evidence="2">
    <location>
        <begin position="259"/>
        <end position="275"/>
    </location>
</feature>
<evidence type="ECO:0000313" key="5">
    <source>
        <dbReference type="Proteomes" id="UP000242519"/>
    </source>
</evidence>
<dbReference type="PROSITE" id="PS50048">
    <property type="entry name" value="ZN2_CY6_FUNGAL_2"/>
    <property type="match status" value="1"/>
</dbReference>
<dbReference type="OrthoDB" id="6509908at2759"/>
<dbReference type="SUPFAM" id="SSF57701">
    <property type="entry name" value="Zn2/Cys6 DNA-binding domain"/>
    <property type="match status" value="1"/>
</dbReference>
<dbReference type="PANTHER" id="PTHR47840:SF3">
    <property type="entry name" value="ZN(II)2CYS6 TRANSCRIPTION FACTOR (EUROFUNG)"/>
    <property type="match status" value="1"/>
</dbReference>
<dbReference type="Gene3D" id="4.10.240.10">
    <property type="entry name" value="Zn(2)-C6 fungal-type DNA-binding domain"/>
    <property type="match status" value="1"/>
</dbReference>
<protein>
    <recommendedName>
        <fullName evidence="3">Zn(2)-C6 fungal-type domain-containing protein</fullName>
    </recommendedName>
</protein>
<feature type="region of interest" description="Disordered" evidence="2">
    <location>
        <begin position="194"/>
        <end position="275"/>
    </location>
</feature>
<evidence type="ECO:0000256" key="1">
    <source>
        <dbReference type="ARBA" id="ARBA00023242"/>
    </source>
</evidence>
<accession>A0A218YY09</accession>
<feature type="region of interest" description="Disordered" evidence="2">
    <location>
        <begin position="19"/>
        <end position="50"/>
    </location>
</feature>
<organism evidence="4 5">
    <name type="scientific">Diplocarpon coronariae</name>
    <dbReference type="NCBI Taxonomy" id="2795749"/>
    <lineage>
        <taxon>Eukaryota</taxon>
        <taxon>Fungi</taxon>
        <taxon>Dikarya</taxon>
        <taxon>Ascomycota</taxon>
        <taxon>Pezizomycotina</taxon>
        <taxon>Leotiomycetes</taxon>
        <taxon>Helotiales</taxon>
        <taxon>Drepanopezizaceae</taxon>
        <taxon>Diplocarpon</taxon>
    </lineage>
</organism>
<dbReference type="AlphaFoldDB" id="A0A218YY09"/>
<keyword evidence="1" id="KW-0539">Nucleus</keyword>
<dbReference type="STRING" id="503106.A0A218YY09"/>
<feature type="domain" description="Zn(2)-C6 fungal-type" evidence="3">
    <location>
        <begin position="119"/>
        <end position="152"/>
    </location>
</feature>
<dbReference type="InterPro" id="IPR036864">
    <property type="entry name" value="Zn2-C6_fun-type_DNA-bd_sf"/>
</dbReference>
<dbReference type="CDD" id="cd00067">
    <property type="entry name" value="GAL4"/>
    <property type="match status" value="1"/>
</dbReference>
<comment type="caution">
    <text evidence="4">The sequence shown here is derived from an EMBL/GenBank/DDBJ whole genome shotgun (WGS) entry which is preliminary data.</text>
</comment>
<evidence type="ECO:0000259" key="3">
    <source>
        <dbReference type="PROSITE" id="PS50048"/>
    </source>
</evidence>
<dbReference type="InterPro" id="IPR001138">
    <property type="entry name" value="Zn2Cys6_DnaBD"/>
</dbReference>
<dbReference type="PANTHER" id="PTHR47840">
    <property type="entry name" value="ZN(II)2CYS6 TRANSCRIPTION FACTOR (EUROFUNG)-RELATED"/>
    <property type="match status" value="1"/>
</dbReference>
<reference evidence="4 5" key="1">
    <citation type="submission" date="2017-04" db="EMBL/GenBank/DDBJ databases">
        <title>Draft genome sequence of Marssonina coronaria NL1: causal agent of apple blotch.</title>
        <authorList>
            <person name="Cheng Q."/>
        </authorList>
    </citation>
    <scope>NUCLEOTIDE SEQUENCE [LARGE SCALE GENOMIC DNA]</scope>
    <source>
        <strain evidence="4 5">NL1</strain>
    </source>
</reference>
<dbReference type="GO" id="GO:0000981">
    <property type="term" value="F:DNA-binding transcription factor activity, RNA polymerase II-specific"/>
    <property type="evidence" value="ECO:0007669"/>
    <property type="project" value="InterPro"/>
</dbReference>
<evidence type="ECO:0000256" key="2">
    <source>
        <dbReference type="SAM" id="MobiDB-lite"/>
    </source>
</evidence>
<feature type="compositionally biased region" description="Basic residues" evidence="2">
    <location>
        <begin position="23"/>
        <end position="37"/>
    </location>
</feature>
<keyword evidence="5" id="KW-1185">Reference proteome</keyword>
<name>A0A218YY09_9HELO</name>
<gene>
    <name evidence="4" type="ORF">B2J93_3745</name>
</gene>
<dbReference type="PROSITE" id="PS00463">
    <property type="entry name" value="ZN2_CY6_FUNGAL_1"/>
    <property type="match status" value="1"/>
</dbReference>
<dbReference type="GO" id="GO:0008270">
    <property type="term" value="F:zinc ion binding"/>
    <property type="evidence" value="ECO:0007669"/>
    <property type="project" value="InterPro"/>
</dbReference>
<feature type="region of interest" description="Disordered" evidence="2">
    <location>
        <begin position="719"/>
        <end position="759"/>
    </location>
</feature>
<feature type="compositionally biased region" description="Polar residues" evidence="2">
    <location>
        <begin position="723"/>
        <end position="737"/>
    </location>
</feature>
<dbReference type="InParanoid" id="A0A218YY09"/>
<dbReference type="SMART" id="SM00066">
    <property type="entry name" value="GAL4"/>
    <property type="match status" value="1"/>
</dbReference>
<dbReference type="EMBL" id="MZNU01000330">
    <property type="protein sequence ID" value="OWP00334.1"/>
    <property type="molecule type" value="Genomic_DNA"/>
</dbReference>